<dbReference type="Proteomes" id="UP000568050">
    <property type="component" value="Unassembled WGS sequence"/>
</dbReference>
<name>A0A839QQE8_9MICO</name>
<protein>
    <submittedName>
        <fullName evidence="1">Uncharacterized protein YdhG (YjbR/CyaY superfamily)</fullName>
    </submittedName>
</protein>
<evidence type="ECO:0000313" key="1">
    <source>
        <dbReference type="EMBL" id="MBB3022723.1"/>
    </source>
</evidence>
<dbReference type="AlphaFoldDB" id="A0A839QQE8"/>
<gene>
    <name evidence="1" type="ORF">FHX50_000971</name>
</gene>
<comment type="caution">
    <text evidence="1">The sequence shown here is derived from an EMBL/GenBank/DDBJ whole genome shotgun (WGS) entry which is preliminary data.</text>
</comment>
<reference evidence="1 2" key="1">
    <citation type="submission" date="2020-08" db="EMBL/GenBank/DDBJ databases">
        <title>Sequencing the genomes of 1000 actinobacteria strains.</title>
        <authorList>
            <person name="Klenk H.-P."/>
        </authorList>
    </citation>
    <scope>NUCLEOTIDE SEQUENCE [LARGE SCALE GENOMIC DNA]</scope>
    <source>
        <strain evidence="1 2">DSM 23040</strain>
    </source>
</reference>
<dbReference type="RefSeq" id="WP_183374994.1">
    <property type="nucleotide sequence ID" value="NZ_CBCSFZ010000004.1"/>
</dbReference>
<dbReference type="EMBL" id="JACHWP010000001">
    <property type="protein sequence ID" value="MBB3022723.1"/>
    <property type="molecule type" value="Genomic_DNA"/>
</dbReference>
<evidence type="ECO:0000313" key="2">
    <source>
        <dbReference type="Proteomes" id="UP000568050"/>
    </source>
</evidence>
<proteinExistence type="predicted"/>
<accession>A0A839QQE8</accession>
<dbReference type="SUPFAM" id="SSF159888">
    <property type="entry name" value="YdhG-like"/>
    <property type="match status" value="1"/>
</dbReference>
<sequence>MTDETFSAAERAAMTQAAAERKAFAAAAKKGGTRAGRAAAKRAAELTACTDAIAALPESDRAIAEAVHEIVFAEVEDVRAKTWYGFPAYHLDGPVIAFVQPASKFGTRYCTLGFNDGAQLDDGAMWPTSFAVLEVNDEVRERITAQVRTAFGA</sequence>
<organism evidence="1 2">
    <name type="scientific">Helcobacillus massiliensis</name>
    <dbReference type="NCBI Taxonomy" id="521392"/>
    <lineage>
        <taxon>Bacteria</taxon>
        <taxon>Bacillati</taxon>
        <taxon>Actinomycetota</taxon>
        <taxon>Actinomycetes</taxon>
        <taxon>Micrococcales</taxon>
        <taxon>Dermabacteraceae</taxon>
        <taxon>Helcobacillus</taxon>
    </lineage>
</organism>
<keyword evidence="2" id="KW-1185">Reference proteome</keyword>